<dbReference type="GeneID" id="91572486"/>
<evidence type="ECO:0000313" key="1">
    <source>
        <dbReference type="EMBL" id="MBP2406166.1"/>
    </source>
</evidence>
<protein>
    <recommendedName>
        <fullName evidence="3">Big-1 domain-containing protein</fullName>
    </recommendedName>
</protein>
<proteinExistence type="predicted"/>
<dbReference type="Gene3D" id="2.60.40.10">
    <property type="entry name" value="Immunoglobulins"/>
    <property type="match status" value="1"/>
</dbReference>
<dbReference type="SUPFAM" id="SSF63825">
    <property type="entry name" value="YWTD domain"/>
    <property type="match status" value="1"/>
</dbReference>
<reference evidence="1 2" key="1">
    <citation type="submission" date="2021-03" db="EMBL/GenBank/DDBJ databases">
        <title>Sequencing the genomes of 1000 actinobacteria strains.</title>
        <authorList>
            <person name="Klenk H.-P."/>
        </authorList>
    </citation>
    <scope>NUCLEOTIDE SEQUENCE [LARGE SCALE GENOMIC DNA]</scope>
    <source>
        <strain evidence="1 2">DSM 41480</strain>
    </source>
</reference>
<gene>
    <name evidence="1" type="ORF">JO379_005635</name>
</gene>
<sequence length="518" mass="54454">MAAPTIPLGNTDEFPIGTAAVDLAWQSDDQNLWFVTAEGAIGRFEPRSPWSNTVFTPGPGFAGTANSLVAWPGHGVWTFLSGQSAAVFVKCDNNGHYQTHPLDSGRECHSMALAKSREGWDRIVAVLSDRSRLVFINSGGALSTSLIYPDGLYGVAVGEREPTLYWLSSPGGRSLVRYDALTGNFSPAVTIGVEARDLAVTPSGDTVWVATPDNALYKYSVGDGLLTRVDSPCPARRLKATADGTLWFAGPEGDAIGYVLPGEARAAVISTGDGSRPSGLAMSADSRLWSALSGRQALRRVSRYRLAVVSGDAQSTVVGRRFADALVVKAVQLDGTPVTGQRIEFSVEGGSAVFENDKPTETRYTGAEGEESGVATSSLLKALKEGPCVVTARWTETEAVASFSRLTVTPPVGAAHHVRYVSGAGQTVSPGKSFDEPMKVIVEDKDGSPVPGAEVTFTIRDEGAATFPGGVDTAKVTGEADGCATSPVLTAGDKADVFAVRVWVAKTPVSLLLEQNIQ</sequence>
<accession>A0ABS4YBJ1</accession>
<keyword evidence="2" id="KW-1185">Reference proteome</keyword>
<dbReference type="InterPro" id="IPR015943">
    <property type="entry name" value="WD40/YVTN_repeat-like_dom_sf"/>
</dbReference>
<comment type="caution">
    <text evidence="1">The sequence shown here is derived from an EMBL/GenBank/DDBJ whole genome shotgun (WGS) entry which is preliminary data.</text>
</comment>
<evidence type="ECO:0008006" key="3">
    <source>
        <dbReference type="Google" id="ProtNLM"/>
    </source>
</evidence>
<dbReference type="Gene3D" id="2.130.10.10">
    <property type="entry name" value="YVTN repeat-like/Quinoprotein amine dehydrogenase"/>
    <property type="match status" value="1"/>
</dbReference>
<name>A0ABS4YBJ1_9ACTN</name>
<dbReference type="InterPro" id="IPR013783">
    <property type="entry name" value="Ig-like_fold"/>
</dbReference>
<evidence type="ECO:0000313" key="2">
    <source>
        <dbReference type="Proteomes" id="UP001519291"/>
    </source>
</evidence>
<dbReference type="RefSeq" id="WP_209517568.1">
    <property type="nucleotide sequence ID" value="NZ_JAGIOH010000001.1"/>
</dbReference>
<organism evidence="1 2">
    <name type="scientific">Streptomyces syringium</name>
    <dbReference type="NCBI Taxonomy" id="76729"/>
    <lineage>
        <taxon>Bacteria</taxon>
        <taxon>Bacillati</taxon>
        <taxon>Actinomycetota</taxon>
        <taxon>Actinomycetes</taxon>
        <taxon>Kitasatosporales</taxon>
        <taxon>Streptomycetaceae</taxon>
        <taxon>Streptomyces</taxon>
    </lineage>
</organism>
<dbReference type="Proteomes" id="UP001519291">
    <property type="component" value="Unassembled WGS sequence"/>
</dbReference>
<dbReference type="EMBL" id="JAGIOH010000001">
    <property type="protein sequence ID" value="MBP2406166.1"/>
    <property type="molecule type" value="Genomic_DNA"/>
</dbReference>
<dbReference type="SUPFAM" id="SSF63829">
    <property type="entry name" value="Calcium-dependent phosphotriesterase"/>
    <property type="match status" value="1"/>
</dbReference>